<dbReference type="EMBL" id="BSYO01000004">
    <property type="protein sequence ID" value="GMH03503.1"/>
    <property type="molecule type" value="Genomic_DNA"/>
</dbReference>
<protein>
    <submittedName>
        <fullName evidence="1">Uncharacterized protein</fullName>
    </submittedName>
</protein>
<accession>A0AAD3S341</accession>
<evidence type="ECO:0000313" key="1">
    <source>
        <dbReference type="EMBL" id="GMH03503.1"/>
    </source>
</evidence>
<dbReference type="Proteomes" id="UP001279734">
    <property type="component" value="Unassembled WGS sequence"/>
</dbReference>
<sequence>MPAQLIDSVPIQTTYATCSSVSVGDVSEDDGALSGSMNDELANVVTNSDHPVLDVGAPFVADHVAGSPHRPLTTLDYVPIEDGSMGALQASIAGLVAVSNHHNQIDGSNGVAISDEFGLIPGVDDSTLESIARITRKYSLVDVVDGLLIKAPSKFQDVSSIPLSGCPVEGSEASVAVAVQPCDLERGLVHALPNVDPSAGDPLARAISSFSDDKGILQCPDLHLPCCSKATRVPVGPSSGSVAAVQGLLPCNPSDSSSCHLEPHAHWNEDELSARQAINGWERMAQRRKSAPKKTHFPKK</sequence>
<proteinExistence type="predicted"/>
<organism evidence="1 2">
    <name type="scientific">Nepenthes gracilis</name>
    <name type="common">Slender pitcher plant</name>
    <dbReference type="NCBI Taxonomy" id="150966"/>
    <lineage>
        <taxon>Eukaryota</taxon>
        <taxon>Viridiplantae</taxon>
        <taxon>Streptophyta</taxon>
        <taxon>Embryophyta</taxon>
        <taxon>Tracheophyta</taxon>
        <taxon>Spermatophyta</taxon>
        <taxon>Magnoliopsida</taxon>
        <taxon>eudicotyledons</taxon>
        <taxon>Gunneridae</taxon>
        <taxon>Pentapetalae</taxon>
        <taxon>Caryophyllales</taxon>
        <taxon>Nepenthaceae</taxon>
        <taxon>Nepenthes</taxon>
    </lineage>
</organism>
<reference evidence="1" key="1">
    <citation type="submission" date="2023-05" db="EMBL/GenBank/DDBJ databases">
        <title>Nepenthes gracilis genome sequencing.</title>
        <authorList>
            <person name="Fukushima K."/>
        </authorList>
    </citation>
    <scope>NUCLEOTIDE SEQUENCE</scope>
    <source>
        <strain evidence="1">SING2019-196</strain>
    </source>
</reference>
<keyword evidence="2" id="KW-1185">Reference proteome</keyword>
<comment type="caution">
    <text evidence="1">The sequence shown here is derived from an EMBL/GenBank/DDBJ whole genome shotgun (WGS) entry which is preliminary data.</text>
</comment>
<name>A0AAD3S341_NEPGR</name>
<gene>
    <name evidence="1" type="ORF">Nepgr_005342</name>
</gene>
<evidence type="ECO:0000313" key="2">
    <source>
        <dbReference type="Proteomes" id="UP001279734"/>
    </source>
</evidence>
<dbReference type="AlphaFoldDB" id="A0AAD3S341"/>